<dbReference type="Gene3D" id="2.60.40.420">
    <property type="entry name" value="Cupredoxins - blue copper proteins"/>
    <property type="match status" value="1"/>
</dbReference>
<dbReference type="InterPro" id="IPR023616">
    <property type="entry name" value="Cyt_c_oxase-like_su1_dom"/>
</dbReference>
<dbReference type="Pfam" id="PF00116">
    <property type="entry name" value="COX2"/>
    <property type="match status" value="1"/>
</dbReference>
<keyword evidence="9" id="KW-1185">Reference proteome</keyword>
<evidence type="ECO:0000256" key="1">
    <source>
        <dbReference type="ARBA" id="ARBA00001935"/>
    </source>
</evidence>
<comment type="cofactor">
    <cofactor evidence="1">
        <name>Cu cation</name>
        <dbReference type="ChEBI" id="CHEBI:23378"/>
    </cofactor>
</comment>
<feature type="non-terminal residue" evidence="8">
    <location>
        <position position="1"/>
    </location>
</feature>
<evidence type="ECO:0000259" key="7">
    <source>
        <dbReference type="PROSITE" id="PS50857"/>
    </source>
</evidence>
<dbReference type="PRINTS" id="PR01165">
    <property type="entry name" value="CYCOXIDASEI"/>
</dbReference>
<dbReference type="Gene3D" id="1.20.210.10">
    <property type="entry name" value="Cytochrome c oxidase-like, subunit I domain"/>
    <property type="match status" value="1"/>
</dbReference>
<evidence type="ECO:0000313" key="9">
    <source>
        <dbReference type="Proteomes" id="UP000601435"/>
    </source>
</evidence>
<dbReference type="SUPFAM" id="SSF81442">
    <property type="entry name" value="Cytochrome c oxidase subunit I-like"/>
    <property type="match status" value="1"/>
</dbReference>
<evidence type="ECO:0000256" key="3">
    <source>
        <dbReference type="ARBA" id="ARBA00023008"/>
    </source>
</evidence>
<keyword evidence="3" id="KW-0186">Copper</keyword>
<keyword evidence="5" id="KW-1133">Transmembrane helix</keyword>
<dbReference type="Pfam" id="PF00115">
    <property type="entry name" value="COX1"/>
    <property type="match status" value="1"/>
</dbReference>
<protein>
    <submittedName>
        <fullName evidence="8">CoxN protein</fullName>
    </submittedName>
</protein>
<dbReference type="GO" id="GO:0004129">
    <property type="term" value="F:cytochrome-c oxidase activity"/>
    <property type="evidence" value="ECO:0007669"/>
    <property type="project" value="UniProtKB-EC"/>
</dbReference>
<dbReference type="OrthoDB" id="385008at2759"/>
<dbReference type="InterPro" id="IPR008972">
    <property type="entry name" value="Cupredoxin"/>
</dbReference>
<dbReference type="GO" id="GO:0009060">
    <property type="term" value="P:aerobic respiration"/>
    <property type="evidence" value="ECO:0007669"/>
    <property type="project" value="InterPro"/>
</dbReference>
<reference evidence="8" key="1">
    <citation type="submission" date="2021-02" db="EMBL/GenBank/DDBJ databases">
        <authorList>
            <person name="Dougan E. K."/>
            <person name="Rhodes N."/>
            <person name="Thang M."/>
            <person name="Chan C."/>
        </authorList>
    </citation>
    <scope>NUCLEOTIDE SEQUENCE</scope>
</reference>
<dbReference type="InterPro" id="IPR001505">
    <property type="entry name" value="Copper_CuA"/>
</dbReference>
<feature type="non-terminal residue" evidence="8">
    <location>
        <position position="320"/>
    </location>
</feature>
<evidence type="ECO:0000259" key="6">
    <source>
        <dbReference type="PROSITE" id="PS50855"/>
    </source>
</evidence>
<evidence type="ECO:0000313" key="8">
    <source>
        <dbReference type="EMBL" id="CAE7159111.1"/>
    </source>
</evidence>
<dbReference type="PANTHER" id="PTHR10422">
    <property type="entry name" value="CYTOCHROME C OXIDASE SUBUNIT 1"/>
    <property type="match status" value="1"/>
</dbReference>
<comment type="caution">
    <text evidence="8">The sequence shown here is derived from an EMBL/GenBank/DDBJ whole genome shotgun (WGS) entry which is preliminary data.</text>
</comment>
<dbReference type="PROSITE" id="PS50857">
    <property type="entry name" value="COX2_CUA"/>
    <property type="match status" value="1"/>
</dbReference>
<dbReference type="PROSITE" id="PS00078">
    <property type="entry name" value="COX2"/>
    <property type="match status" value="1"/>
</dbReference>
<evidence type="ECO:0000256" key="4">
    <source>
        <dbReference type="ARBA" id="ARBA00049512"/>
    </source>
</evidence>
<dbReference type="SUPFAM" id="SSF49503">
    <property type="entry name" value="Cupredoxins"/>
    <property type="match status" value="1"/>
</dbReference>
<organism evidence="8 9">
    <name type="scientific">Symbiodinium necroappetens</name>
    <dbReference type="NCBI Taxonomy" id="1628268"/>
    <lineage>
        <taxon>Eukaryota</taxon>
        <taxon>Sar</taxon>
        <taxon>Alveolata</taxon>
        <taxon>Dinophyceae</taxon>
        <taxon>Suessiales</taxon>
        <taxon>Symbiodiniaceae</taxon>
        <taxon>Symbiodinium</taxon>
    </lineage>
</organism>
<dbReference type="GO" id="GO:0016020">
    <property type="term" value="C:membrane"/>
    <property type="evidence" value="ECO:0007669"/>
    <property type="project" value="InterPro"/>
</dbReference>
<gene>
    <name evidence="8" type="primary">coxN</name>
    <name evidence="8" type="ORF">SNEC2469_LOCUS337</name>
</gene>
<dbReference type="GO" id="GO:0015990">
    <property type="term" value="P:electron transport coupled proton transport"/>
    <property type="evidence" value="ECO:0007669"/>
    <property type="project" value="TreeGrafter"/>
</dbReference>
<feature type="domain" description="Cytochrome oxidase subunit II copper A binding" evidence="7">
    <location>
        <begin position="1"/>
        <end position="125"/>
    </location>
</feature>
<dbReference type="PANTHER" id="PTHR10422:SF18">
    <property type="entry name" value="CYTOCHROME C OXIDASE SUBUNIT 1"/>
    <property type="match status" value="1"/>
</dbReference>
<dbReference type="InterPro" id="IPR036927">
    <property type="entry name" value="Cyt_c_oxase-like_su1_sf"/>
</dbReference>
<dbReference type="PROSITE" id="PS50855">
    <property type="entry name" value="COX1"/>
    <property type="match status" value="1"/>
</dbReference>
<accession>A0A812IPE1</accession>
<evidence type="ECO:0000256" key="5">
    <source>
        <dbReference type="SAM" id="Phobius"/>
    </source>
</evidence>
<feature type="domain" description="Cytochrome oxidase subunit I profile" evidence="6">
    <location>
        <begin position="154"/>
        <end position="320"/>
    </location>
</feature>
<feature type="transmembrane region" description="Helical" evidence="5">
    <location>
        <begin position="299"/>
        <end position="318"/>
    </location>
</feature>
<dbReference type="InterPro" id="IPR000883">
    <property type="entry name" value="Cyt_C_Oxase_1"/>
</dbReference>
<dbReference type="EMBL" id="CAJNJA010001420">
    <property type="protein sequence ID" value="CAE7159111.1"/>
    <property type="molecule type" value="Genomic_DNA"/>
</dbReference>
<dbReference type="Proteomes" id="UP000601435">
    <property type="component" value="Unassembled WGS sequence"/>
</dbReference>
<dbReference type="GO" id="GO:0020037">
    <property type="term" value="F:heme binding"/>
    <property type="evidence" value="ECO:0007669"/>
    <property type="project" value="InterPro"/>
</dbReference>
<feature type="transmembrane region" description="Helical" evidence="5">
    <location>
        <begin position="260"/>
        <end position="279"/>
    </location>
</feature>
<dbReference type="InterPro" id="IPR002429">
    <property type="entry name" value="CcO_II-like_C"/>
</dbReference>
<comment type="catalytic activity">
    <reaction evidence="4">
        <text>4 Fe(II)-[cytochrome c] + O2 + 8 H(+)(in) = 4 Fe(III)-[cytochrome c] + 2 H2O + 4 H(+)(out)</text>
        <dbReference type="Rhea" id="RHEA:11436"/>
        <dbReference type="Rhea" id="RHEA-COMP:10350"/>
        <dbReference type="Rhea" id="RHEA-COMP:14399"/>
        <dbReference type="ChEBI" id="CHEBI:15377"/>
        <dbReference type="ChEBI" id="CHEBI:15378"/>
        <dbReference type="ChEBI" id="CHEBI:15379"/>
        <dbReference type="ChEBI" id="CHEBI:29033"/>
        <dbReference type="ChEBI" id="CHEBI:29034"/>
        <dbReference type="EC" id="7.1.1.9"/>
    </reaction>
    <physiologicalReaction direction="left-to-right" evidence="4">
        <dbReference type="Rhea" id="RHEA:11437"/>
    </physiologicalReaction>
</comment>
<feature type="transmembrane region" description="Helical" evidence="5">
    <location>
        <begin position="171"/>
        <end position="194"/>
    </location>
</feature>
<keyword evidence="5" id="KW-0812">Transmembrane</keyword>
<keyword evidence="2" id="KW-0479">Metal-binding</keyword>
<evidence type="ECO:0000256" key="2">
    <source>
        <dbReference type="ARBA" id="ARBA00022723"/>
    </source>
</evidence>
<dbReference type="AlphaFoldDB" id="A0A812IPE1"/>
<dbReference type="GO" id="GO:0022904">
    <property type="term" value="P:respiratory electron transport chain"/>
    <property type="evidence" value="ECO:0007669"/>
    <property type="project" value="TreeGrafter"/>
</dbReference>
<name>A0A812IPE1_9DINO</name>
<feature type="transmembrane region" description="Helical" evidence="5">
    <location>
        <begin position="214"/>
        <end position="240"/>
    </location>
</feature>
<keyword evidence="5" id="KW-0472">Membrane</keyword>
<proteinExistence type="predicted"/>
<dbReference type="GO" id="GO:0005507">
    <property type="term" value="F:copper ion binding"/>
    <property type="evidence" value="ECO:0007669"/>
    <property type="project" value="InterPro"/>
</dbReference>
<sequence length="320" mass="35453">LPGADGQLGRADNRFVTFDNPLGIDPDDPAGQDDYMIVGGELVLPTDRPIHFALRSVDVLHNFYVPEIRAKMDMIPGSVTYFWATLTEPGTYQILCAELCGTGHSYMRGGLRIVGQDEYDEWLAGQMTRRQMANIPHDASASAPPAELGEMELYHPRSWWTKYVFSQDAKVIAVQYAVTAFGIGFVALVLSWLIRLQLGFPGTFTFITPEVYYQFITMHGMIMVVYLLTALFLGGFGNYLIPLMVGARDMVFPYANMLSYWIYLLAVLVLVVSFFVPGGPTGAGWTLYPPQAIMSNTPGQQGGIVLMLISLALFIIGFTM</sequence>